<organism evidence="1 2">
    <name type="scientific">Candidatus Collierbacteria bacterium RIFOXYD1_FULL_40_9</name>
    <dbReference type="NCBI Taxonomy" id="1817731"/>
    <lineage>
        <taxon>Bacteria</taxon>
        <taxon>Candidatus Collieribacteriota</taxon>
    </lineage>
</organism>
<comment type="caution">
    <text evidence="1">The sequence shown here is derived from an EMBL/GenBank/DDBJ whole genome shotgun (WGS) entry which is preliminary data.</text>
</comment>
<gene>
    <name evidence="1" type="ORF">A2572_01190</name>
</gene>
<dbReference type="AlphaFoldDB" id="A0A1F5FP40"/>
<sequence length="133" mass="15514">MFIIKKWLDCKSTSLFLGVIFGGMIFSFKNPKENLVKLIFHQKPLKLLAAIESFKSDKNKLFHGFEHRESDLPGDLHVGGQLCFNFHSREHIDLKMAWYFESGENSYHEFTITIRISDLDLIVNAINDFFVEK</sequence>
<evidence type="ECO:0000313" key="1">
    <source>
        <dbReference type="EMBL" id="OGD81397.1"/>
    </source>
</evidence>
<protein>
    <submittedName>
        <fullName evidence="1">Uncharacterized protein</fullName>
    </submittedName>
</protein>
<dbReference type="EMBL" id="MFAQ01000045">
    <property type="protein sequence ID" value="OGD81397.1"/>
    <property type="molecule type" value="Genomic_DNA"/>
</dbReference>
<proteinExistence type="predicted"/>
<accession>A0A1F5FP40</accession>
<reference evidence="1 2" key="1">
    <citation type="journal article" date="2016" name="Nat. Commun.">
        <title>Thousands of microbial genomes shed light on interconnected biogeochemical processes in an aquifer system.</title>
        <authorList>
            <person name="Anantharaman K."/>
            <person name="Brown C.T."/>
            <person name="Hug L.A."/>
            <person name="Sharon I."/>
            <person name="Castelle C.J."/>
            <person name="Probst A.J."/>
            <person name="Thomas B.C."/>
            <person name="Singh A."/>
            <person name="Wilkins M.J."/>
            <person name="Karaoz U."/>
            <person name="Brodie E.L."/>
            <person name="Williams K.H."/>
            <person name="Hubbard S.S."/>
            <person name="Banfield J.F."/>
        </authorList>
    </citation>
    <scope>NUCLEOTIDE SEQUENCE [LARGE SCALE GENOMIC DNA]</scope>
</reference>
<name>A0A1F5FP40_9BACT</name>
<dbReference type="Proteomes" id="UP000179237">
    <property type="component" value="Unassembled WGS sequence"/>
</dbReference>
<evidence type="ECO:0000313" key="2">
    <source>
        <dbReference type="Proteomes" id="UP000179237"/>
    </source>
</evidence>